<protein>
    <submittedName>
        <fullName evidence="1">Uncharacterized protein</fullName>
    </submittedName>
</protein>
<evidence type="ECO:0000313" key="1">
    <source>
        <dbReference type="EMBL" id="GAG48122.1"/>
    </source>
</evidence>
<sequence>VVQFIVKSILYEPFDFFRKLKGQVSTFDIIEI</sequence>
<comment type="caution">
    <text evidence="1">The sequence shown here is derived from an EMBL/GenBank/DDBJ whole genome shotgun (WGS) entry which is preliminary data.</text>
</comment>
<proteinExistence type="predicted"/>
<gene>
    <name evidence="1" type="ORF">S01H1_76985</name>
</gene>
<name>X0YME2_9ZZZZ</name>
<dbReference type="EMBL" id="BARS01051721">
    <property type="protein sequence ID" value="GAG48122.1"/>
    <property type="molecule type" value="Genomic_DNA"/>
</dbReference>
<dbReference type="AlphaFoldDB" id="X0YME2"/>
<feature type="non-terminal residue" evidence="1">
    <location>
        <position position="1"/>
    </location>
</feature>
<reference evidence="1" key="1">
    <citation type="journal article" date="2014" name="Front. Microbiol.">
        <title>High frequency of phylogenetically diverse reductive dehalogenase-homologous genes in deep subseafloor sedimentary metagenomes.</title>
        <authorList>
            <person name="Kawai M."/>
            <person name="Futagami T."/>
            <person name="Toyoda A."/>
            <person name="Takaki Y."/>
            <person name="Nishi S."/>
            <person name="Hori S."/>
            <person name="Arai W."/>
            <person name="Tsubouchi T."/>
            <person name="Morono Y."/>
            <person name="Uchiyama I."/>
            <person name="Ito T."/>
            <person name="Fujiyama A."/>
            <person name="Inagaki F."/>
            <person name="Takami H."/>
        </authorList>
    </citation>
    <scope>NUCLEOTIDE SEQUENCE</scope>
    <source>
        <strain evidence="1">Expedition CK06-06</strain>
    </source>
</reference>
<accession>X0YME2</accession>
<organism evidence="1">
    <name type="scientific">marine sediment metagenome</name>
    <dbReference type="NCBI Taxonomy" id="412755"/>
    <lineage>
        <taxon>unclassified sequences</taxon>
        <taxon>metagenomes</taxon>
        <taxon>ecological metagenomes</taxon>
    </lineage>
</organism>